<name>A0A7J7JKR3_BUGNE</name>
<evidence type="ECO:0000313" key="2">
    <source>
        <dbReference type="EMBL" id="KAF6026164.1"/>
    </source>
</evidence>
<dbReference type="AlphaFoldDB" id="A0A7J7JKR3"/>
<keyword evidence="1" id="KW-0812">Transmembrane</keyword>
<dbReference type="EMBL" id="VXIV02002333">
    <property type="protein sequence ID" value="KAF6026164.1"/>
    <property type="molecule type" value="Genomic_DNA"/>
</dbReference>
<sequence>MKGKRQIVHCCLIIYTNVDTVIQIKSHPEQPHIAIYIYTMVTTEQINYILLVIVILLHSLNLSPQCDHEMHETWYSNKLSSVPGSKHL</sequence>
<evidence type="ECO:0000313" key="3">
    <source>
        <dbReference type="Proteomes" id="UP000593567"/>
    </source>
</evidence>
<organism evidence="2 3">
    <name type="scientific">Bugula neritina</name>
    <name type="common">Brown bryozoan</name>
    <name type="synonym">Sertularia neritina</name>
    <dbReference type="NCBI Taxonomy" id="10212"/>
    <lineage>
        <taxon>Eukaryota</taxon>
        <taxon>Metazoa</taxon>
        <taxon>Spiralia</taxon>
        <taxon>Lophotrochozoa</taxon>
        <taxon>Bryozoa</taxon>
        <taxon>Gymnolaemata</taxon>
        <taxon>Cheilostomatida</taxon>
        <taxon>Flustrina</taxon>
        <taxon>Buguloidea</taxon>
        <taxon>Bugulidae</taxon>
        <taxon>Bugula</taxon>
    </lineage>
</organism>
<accession>A0A7J7JKR3</accession>
<comment type="caution">
    <text evidence="2">The sequence shown here is derived from an EMBL/GenBank/DDBJ whole genome shotgun (WGS) entry which is preliminary data.</text>
</comment>
<protein>
    <submittedName>
        <fullName evidence="2">Uncharacterized protein</fullName>
    </submittedName>
</protein>
<gene>
    <name evidence="2" type="ORF">EB796_015521</name>
</gene>
<evidence type="ECO:0000256" key="1">
    <source>
        <dbReference type="SAM" id="Phobius"/>
    </source>
</evidence>
<feature type="transmembrane region" description="Helical" evidence="1">
    <location>
        <begin position="33"/>
        <end position="57"/>
    </location>
</feature>
<dbReference type="Proteomes" id="UP000593567">
    <property type="component" value="Unassembled WGS sequence"/>
</dbReference>
<keyword evidence="1" id="KW-0472">Membrane</keyword>
<keyword evidence="1" id="KW-1133">Transmembrane helix</keyword>
<proteinExistence type="predicted"/>
<reference evidence="2" key="1">
    <citation type="submission" date="2020-06" db="EMBL/GenBank/DDBJ databases">
        <title>Draft genome of Bugula neritina, a colonial animal packing powerful symbionts and potential medicines.</title>
        <authorList>
            <person name="Rayko M."/>
        </authorList>
    </citation>
    <scope>NUCLEOTIDE SEQUENCE [LARGE SCALE GENOMIC DNA]</scope>
    <source>
        <strain evidence="2">Kwan_BN1</strain>
    </source>
</reference>
<keyword evidence="3" id="KW-1185">Reference proteome</keyword>